<dbReference type="FunFam" id="3.65.10.20:FF:000013">
    <property type="entry name" value="TatD related DNase"/>
    <property type="match status" value="1"/>
</dbReference>
<dbReference type="OrthoDB" id="25029at2759"/>
<proteinExistence type="predicted"/>
<feature type="compositionally biased region" description="Basic and acidic residues" evidence="1">
    <location>
        <begin position="273"/>
        <end position="283"/>
    </location>
</feature>
<feature type="region of interest" description="Disordered" evidence="1">
    <location>
        <begin position="249"/>
        <end position="286"/>
    </location>
</feature>
<reference evidence="3 4" key="1">
    <citation type="submission" date="2019-04" db="EMBL/GenBank/DDBJ databases">
        <title>Friends and foes A comparative genomics study of 23 Aspergillus species from section Flavi.</title>
        <authorList>
            <consortium name="DOE Joint Genome Institute"/>
            <person name="Kjaerbolling I."/>
            <person name="Vesth T."/>
            <person name="Frisvad J.C."/>
            <person name="Nybo J.L."/>
            <person name="Theobald S."/>
            <person name="Kildgaard S."/>
            <person name="Isbrandt T."/>
            <person name="Kuo A."/>
            <person name="Sato A."/>
            <person name="Lyhne E.K."/>
            <person name="Kogle M.E."/>
            <person name="Wiebenga A."/>
            <person name="Kun R.S."/>
            <person name="Lubbers R.J."/>
            <person name="Makela M.R."/>
            <person name="Barry K."/>
            <person name="Chovatia M."/>
            <person name="Clum A."/>
            <person name="Daum C."/>
            <person name="Haridas S."/>
            <person name="He G."/>
            <person name="LaButti K."/>
            <person name="Lipzen A."/>
            <person name="Mondo S."/>
            <person name="Riley R."/>
            <person name="Salamov A."/>
            <person name="Simmons B.A."/>
            <person name="Magnuson J.K."/>
            <person name="Henrissat B."/>
            <person name="Mortensen U.H."/>
            <person name="Larsen T.O."/>
            <person name="Devries R.P."/>
            <person name="Grigoriev I.V."/>
            <person name="Machida M."/>
            <person name="Baker S.E."/>
            <person name="Andersen M.R."/>
        </authorList>
    </citation>
    <scope>NUCLEOTIDE SEQUENCE [LARGE SCALE GENOMIC DNA]</scope>
    <source>
        <strain evidence="3 4">IBT 18842</strain>
    </source>
</reference>
<name>A0A5N6U653_ASPAV</name>
<dbReference type="Proteomes" id="UP000325780">
    <property type="component" value="Unassembled WGS sequence"/>
</dbReference>
<dbReference type="InterPro" id="IPR023797">
    <property type="entry name" value="RNA3'_phos_cyclase_dom"/>
</dbReference>
<dbReference type="GO" id="GO:0003963">
    <property type="term" value="F:RNA-3'-phosphate cyclase activity"/>
    <property type="evidence" value="ECO:0007669"/>
    <property type="project" value="TreeGrafter"/>
</dbReference>
<keyword evidence="4" id="KW-1185">Reference proteome</keyword>
<dbReference type="GO" id="GO:0005634">
    <property type="term" value="C:nucleus"/>
    <property type="evidence" value="ECO:0007669"/>
    <property type="project" value="TreeGrafter"/>
</dbReference>
<feature type="domain" description="RNA 3'-terminal phosphate cyclase" evidence="2">
    <location>
        <begin position="25"/>
        <end position="485"/>
    </location>
</feature>
<dbReference type="Gene3D" id="3.65.10.20">
    <property type="entry name" value="RNA 3'-terminal phosphate cyclase domain"/>
    <property type="match status" value="2"/>
</dbReference>
<dbReference type="InterPro" id="IPR000228">
    <property type="entry name" value="RNA3'_term_phos_cyc"/>
</dbReference>
<dbReference type="SUPFAM" id="SSF55205">
    <property type="entry name" value="EPT/RTPC-like"/>
    <property type="match status" value="1"/>
</dbReference>
<dbReference type="EMBL" id="ML742032">
    <property type="protein sequence ID" value="KAE8154125.1"/>
    <property type="molecule type" value="Genomic_DNA"/>
</dbReference>
<dbReference type="GO" id="GO:0006396">
    <property type="term" value="P:RNA processing"/>
    <property type="evidence" value="ECO:0007669"/>
    <property type="project" value="InterPro"/>
</dbReference>
<accession>A0A5N6U653</accession>
<evidence type="ECO:0000259" key="2">
    <source>
        <dbReference type="Pfam" id="PF01137"/>
    </source>
</evidence>
<organism evidence="3 4">
    <name type="scientific">Aspergillus avenaceus</name>
    <dbReference type="NCBI Taxonomy" id="36643"/>
    <lineage>
        <taxon>Eukaryota</taxon>
        <taxon>Fungi</taxon>
        <taxon>Dikarya</taxon>
        <taxon>Ascomycota</taxon>
        <taxon>Pezizomycotina</taxon>
        <taxon>Eurotiomycetes</taxon>
        <taxon>Eurotiomycetidae</taxon>
        <taxon>Eurotiales</taxon>
        <taxon>Aspergillaceae</taxon>
        <taxon>Aspergillus</taxon>
        <taxon>Aspergillus subgen. Circumdati</taxon>
    </lineage>
</organism>
<evidence type="ECO:0000256" key="1">
    <source>
        <dbReference type="SAM" id="MobiDB-lite"/>
    </source>
</evidence>
<dbReference type="InterPro" id="IPR037136">
    <property type="entry name" value="RNA3'_phos_cyclase_dom_sf"/>
</dbReference>
<sequence length="491" mass="54204">MHQSQPGQSDDRTSLSTVHLDGRTLEGGGQLVRIAVALSALTGQPIVVDHVRGNRQGKPGLKSSHAAAINCLAEVSGSLVKGVQVGSRSFSFYPQAGQMPRNPDHERGETIESDINIALKTPGSVFLVFQALYPYFLHAGAFLSAPERQITLSIVGGTNVSFSPSYDYVAQVLVPNLTRIGLPRLSVHLIRRGWVTGPCTLGKVMLIVDPLPLCDGSNKIGTFPQFPPVDLGQYQRGTINQVEITVLAPDDPFPEEFGDDKPRSTKDPGLPPRPREDNGDSHHGTRTIRQFVEEETARSVRDGLKKLPWWIFTSPASSSIAARTDRQDNDNDIPVQVHMTEVTRHYSNLYVLIVAHTSTGFKVGHDAIWGGGKKGNSSARQTRHKKRNAPSEIALKVKNLVERCVDGFLQELYDPSLRREFGSDYVGPRQPCVDQFCRDQVVVFEALGRLTAEPKTDNDSGTEDERYWSLHMRTALWVCEKMLSNQAHDTI</sequence>
<evidence type="ECO:0000313" key="3">
    <source>
        <dbReference type="EMBL" id="KAE8154125.1"/>
    </source>
</evidence>
<gene>
    <name evidence="3" type="ORF">BDV25DRAFT_1779</name>
</gene>
<dbReference type="Pfam" id="PF01137">
    <property type="entry name" value="RTC"/>
    <property type="match status" value="1"/>
</dbReference>
<dbReference type="AlphaFoldDB" id="A0A5N6U653"/>
<dbReference type="PANTHER" id="PTHR11096">
    <property type="entry name" value="RNA 3' TERMINAL PHOSPHATE CYCLASE"/>
    <property type="match status" value="1"/>
</dbReference>
<protein>
    <submittedName>
        <fullName evidence="3">RNA 3'-terminal phosphate cyclase domain-containing protein</fullName>
    </submittedName>
</protein>
<evidence type="ECO:0000313" key="4">
    <source>
        <dbReference type="Proteomes" id="UP000325780"/>
    </source>
</evidence>
<dbReference type="PANTHER" id="PTHR11096:SF0">
    <property type="entry name" value="RNA 3'-TERMINAL PHOSPHATE CYCLASE"/>
    <property type="match status" value="1"/>
</dbReference>
<dbReference type="InterPro" id="IPR013792">
    <property type="entry name" value="RNA3'P_cycl/enolpyr_Trfase_a/b"/>
</dbReference>